<accession>A0A7W5H991</accession>
<dbReference type="AlphaFoldDB" id="A0A7W5H991"/>
<name>A0A7W5H991_9BACT</name>
<organism evidence="1 2">
    <name type="scientific">Aporhodopirellula rubra</name>
    <dbReference type="NCBI Taxonomy" id="980271"/>
    <lineage>
        <taxon>Bacteria</taxon>
        <taxon>Pseudomonadati</taxon>
        <taxon>Planctomycetota</taxon>
        <taxon>Planctomycetia</taxon>
        <taxon>Pirellulales</taxon>
        <taxon>Pirellulaceae</taxon>
        <taxon>Aporhodopirellula</taxon>
    </lineage>
</organism>
<gene>
    <name evidence="1" type="ORF">FHS27_005705</name>
</gene>
<evidence type="ECO:0000313" key="2">
    <source>
        <dbReference type="Proteomes" id="UP000536179"/>
    </source>
</evidence>
<keyword evidence="2" id="KW-1185">Reference proteome</keyword>
<protein>
    <submittedName>
        <fullName evidence="1">Uncharacterized protein</fullName>
    </submittedName>
</protein>
<sequence>MAACDRWLFSTRLPVLFGDVAEDQWVVIGANGHYRGSEAIDSHLVYTVLLEDGSNRIFTPSDFQDRFHWKNESDKAFLVGPAVD</sequence>
<dbReference type="Proteomes" id="UP000536179">
    <property type="component" value="Unassembled WGS sequence"/>
</dbReference>
<reference evidence="1 2" key="1">
    <citation type="submission" date="2020-08" db="EMBL/GenBank/DDBJ databases">
        <title>Genomic Encyclopedia of Type Strains, Phase III (KMG-III): the genomes of soil and plant-associated and newly described type strains.</title>
        <authorList>
            <person name="Whitman W."/>
        </authorList>
    </citation>
    <scope>NUCLEOTIDE SEQUENCE [LARGE SCALE GENOMIC DNA]</scope>
    <source>
        <strain evidence="1 2">CECT 8075</strain>
    </source>
</reference>
<dbReference type="EMBL" id="JACHXU010000028">
    <property type="protein sequence ID" value="MBB3209860.1"/>
    <property type="molecule type" value="Genomic_DNA"/>
</dbReference>
<evidence type="ECO:0000313" key="1">
    <source>
        <dbReference type="EMBL" id="MBB3209860.1"/>
    </source>
</evidence>
<proteinExistence type="predicted"/>
<comment type="caution">
    <text evidence="1">The sequence shown here is derived from an EMBL/GenBank/DDBJ whole genome shotgun (WGS) entry which is preliminary data.</text>
</comment>